<sequence length="43" mass="4294">MPRTLASILAPAASSLSPPLLPSSSVLLISPHRAAPNPNSSSS</sequence>
<keyword evidence="3" id="KW-1185">Reference proteome</keyword>
<dbReference type="Proteomes" id="UP000663760">
    <property type="component" value="Chromosome 16"/>
</dbReference>
<reference evidence="2" key="1">
    <citation type="submission" date="2020-02" db="EMBL/GenBank/DDBJ databases">
        <authorList>
            <person name="Scholz U."/>
            <person name="Mascher M."/>
            <person name="Fiebig A."/>
        </authorList>
    </citation>
    <scope>NUCLEOTIDE SEQUENCE</scope>
</reference>
<dbReference type="AlphaFoldDB" id="A0A7I8LIN8"/>
<evidence type="ECO:0000313" key="1">
    <source>
        <dbReference type="EMBL" id="CAA2633380.1"/>
    </source>
</evidence>
<evidence type="ECO:0000313" key="2">
    <source>
        <dbReference type="EMBL" id="CAA7409712.1"/>
    </source>
</evidence>
<accession>A0A7I8LIN8</accession>
<gene>
    <name evidence="1" type="ORF">SI7747_16018903</name>
    <name evidence="2" type="ORF">SI8410_16020390</name>
</gene>
<dbReference type="EMBL" id="LR746279">
    <property type="protein sequence ID" value="CAA7409712.1"/>
    <property type="molecule type" value="Genomic_DNA"/>
</dbReference>
<proteinExistence type="predicted"/>
<name>A0A7I8LIN8_SPIIN</name>
<organism evidence="2 3">
    <name type="scientific">Spirodela intermedia</name>
    <name type="common">Intermediate duckweed</name>
    <dbReference type="NCBI Taxonomy" id="51605"/>
    <lineage>
        <taxon>Eukaryota</taxon>
        <taxon>Viridiplantae</taxon>
        <taxon>Streptophyta</taxon>
        <taxon>Embryophyta</taxon>
        <taxon>Tracheophyta</taxon>
        <taxon>Spermatophyta</taxon>
        <taxon>Magnoliopsida</taxon>
        <taxon>Liliopsida</taxon>
        <taxon>Araceae</taxon>
        <taxon>Lemnoideae</taxon>
        <taxon>Spirodela</taxon>
    </lineage>
</organism>
<evidence type="ECO:0000313" key="3">
    <source>
        <dbReference type="Proteomes" id="UP000663760"/>
    </source>
</evidence>
<protein>
    <submittedName>
        <fullName evidence="2">Uncharacterized protein</fullName>
    </submittedName>
</protein>
<dbReference type="EMBL" id="LR743603">
    <property type="protein sequence ID" value="CAA2633380.1"/>
    <property type="molecule type" value="Genomic_DNA"/>
</dbReference>